<gene>
    <name evidence="2" type="ORF">BRM9_1447</name>
    <name evidence="3" type="ORF">DSM1535_2138</name>
    <name evidence="4" type="ORF">ISP06_04175</name>
</gene>
<evidence type="ECO:0000313" key="5">
    <source>
        <dbReference type="Proteomes" id="UP000029661"/>
    </source>
</evidence>
<proteinExistence type="predicted"/>
<sequence>MKAMLLRVGIDKSSDGVLAPIFPDGSFEYIPLSEKDEKSTENRTYQDLTGTRGKLISSYLPSSVAQRKVHLDPEFTTFTYGDVGRKANYLLKLNPGDLLVFYMGLTPNSVAEYPEALYITGYFTVKTVLDFKNIPLPQVKGIQEKYSHNSHLKRRSDENSMVLVVGSPEKSKLLDKAILISAKKLNKLGRAYHAVSPPLEKLLGIKGSIQRSIPPRFIEDTDKLVNLRELLGM</sequence>
<name>A0A090I851_METFO</name>
<reference evidence="2 5" key="1">
    <citation type="submission" date="2013-12" db="EMBL/GenBank/DDBJ databases">
        <title>The complete genome sequence of Methanobacterium sp. BRM9.</title>
        <authorList>
            <consortium name="Pastoral Greenhouse Gas Research Consortium"/>
            <person name="Kelly W.J."/>
            <person name="Leahy S.C."/>
            <person name="Perry R."/>
            <person name="Li D."/>
            <person name="Altermann E."/>
            <person name="Lambie S.C."/>
            <person name="Attwood G.T."/>
        </authorList>
    </citation>
    <scope>NUCLEOTIDE SEQUENCE [LARGE SCALE GENOMIC DNA]</scope>
    <source>
        <strain evidence="2 5">BRM9</strain>
    </source>
</reference>
<dbReference type="GeneID" id="24792610"/>
<evidence type="ECO:0000259" key="1">
    <source>
        <dbReference type="Pfam" id="PF18754"/>
    </source>
</evidence>
<dbReference type="RefSeq" id="WP_048073489.1">
    <property type="nucleotide sequence ID" value="NZ_CALCVY010000281.1"/>
</dbReference>
<evidence type="ECO:0000313" key="4">
    <source>
        <dbReference type="EMBL" id="MBF4474657.1"/>
    </source>
</evidence>
<evidence type="ECO:0000313" key="2">
    <source>
        <dbReference type="EMBL" id="AIS32261.1"/>
    </source>
</evidence>
<dbReference type="KEGG" id="mfc:BRM9_1447"/>
<evidence type="ECO:0000313" key="3">
    <source>
        <dbReference type="EMBL" id="CEA14460.1"/>
    </source>
</evidence>
<dbReference type="Pfam" id="PF18754">
    <property type="entry name" value="Nmad3"/>
    <property type="match status" value="1"/>
</dbReference>
<protein>
    <recommendedName>
        <fullName evidence="1">Nucleotide modification associated domain-containing protein</fullName>
    </recommendedName>
</protein>
<dbReference type="InterPro" id="IPR041135">
    <property type="entry name" value="Nmad3"/>
</dbReference>
<organism evidence="3">
    <name type="scientific">Methanobacterium formicicum</name>
    <dbReference type="NCBI Taxonomy" id="2162"/>
    <lineage>
        <taxon>Archaea</taxon>
        <taxon>Methanobacteriati</taxon>
        <taxon>Methanobacteriota</taxon>
        <taxon>Methanomada group</taxon>
        <taxon>Methanobacteria</taxon>
        <taxon>Methanobacteriales</taxon>
        <taxon>Methanobacteriaceae</taxon>
        <taxon>Methanobacterium</taxon>
    </lineage>
</organism>
<dbReference type="KEGG" id="mfi:DSM1535_2138"/>
<dbReference type="OrthoDB" id="211258at2157"/>
<reference evidence="4" key="3">
    <citation type="submission" date="2020-10" db="EMBL/GenBank/DDBJ databases">
        <title>Dehalococcoides mccartyi of a TCE/Cr reducing biochatode.</title>
        <authorList>
            <person name="Matturro B."/>
        </authorList>
    </citation>
    <scope>NUCLEOTIDE SEQUENCE</scope>
    <source>
        <strain evidence="4">Bin2</strain>
    </source>
</reference>
<feature type="domain" description="Nucleotide modification associated" evidence="1">
    <location>
        <begin position="2"/>
        <end position="187"/>
    </location>
</feature>
<dbReference type="Proteomes" id="UP000029661">
    <property type="component" value="Chromosome"/>
</dbReference>
<dbReference type="EMBL" id="CP006933">
    <property type="protein sequence ID" value="AIS32261.1"/>
    <property type="molecule type" value="Genomic_DNA"/>
</dbReference>
<dbReference type="AlphaFoldDB" id="A0A090I851"/>
<dbReference type="PATRIC" id="fig|2162.9.peg.2204"/>
<dbReference type="STRING" id="2162.BRM9_1447"/>
<dbReference type="EMBL" id="JADIIL010000016">
    <property type="protein sequence ID" value="MBF4474657.1"/>
    <property type="molecule type" value="Genomic_DNA"/>
</dbReference>
<dbReference type="EMBL" id="LN515531">
    <property type="protein sequence ID" value="CEA14460.1"/>
    <property type="molecule type" value="Genomic_DNA"/>
</dbReference>
<dbReference type="Proteomes" id="UP000606900">
    <property type="component" value="Unassembled WGS sequence"/>
</dbReference>
<reference evidence="3" key="2">
    <citation type="submission" date="2014-08" db="EMBL/GenBank/DDBJ databases">
        <authorList>
            <person name="Wibberg D."/>
        </authorList>
    </citation>
    <scope>NUCLEOTIDE SEQUENCE</scope>
</reference>
<accession>A0A090I851</accession>